<proteinExistence type="predicted"/>
<evidence type="ECO:0000256" key="4">
    <source>
        <dbReference type="ARBA" id="ARBA00023125"/>
    </source>
</evidence>
<evidence type="ECO:0000256" key="3">
    <source>
        <dbReference type="ARBA" id="ARBA00022833"/>
    </source>
</evidence>
<dbReference type="Proteomes" id="UP000694523">
    <property type="component" value="Unplaced"/>
</dbReference>
<feature type="domain" description="THAP-type" evidence="6">
    <location>
        <begin position="1"/>
        <end position="82"/>
    </location>
</feature>
<evidence type="ECO:0000256" key="1">
    <source>
        <dbReference type="ARBA" id="ARBA00022723"/>
    </source>
</evidence>
<dbReference type="GO" id="GO:0008270">
    <property type="term" value="F:zinc ion binding"/>
    <property type="evidence" value="ECO:0007669"/>
    <property type="project" value="UniProtKB-KW"/>
</dbReference>
<name>A0A8C6V786_9GOBI</name>
<keyword evidence="1" id="KW-0479">Metal-binding</keyword>
<reference evidence="7" key="1">
    <citation type="submission" date="2025-08" db="UniProtKB">
        <authorList>
            <consortium name="Ensembl"/>
        </authorList>
    </citation>
    <scope>IDENTIFICATION</scope>
</reference>
<dbReference type="AlphaFoldDB" id="A0A8C6V786"/>
<reference evidence="7" key="2">
    <citation type="submission" date="2025-09" db="UniProtKB">
        <authorList>
            <consortium name="Ensembl"/>
        </authorList>
    </citation>
    <scope>IDENTIFICATION</scope>
</reference>
<dbReference type="SUPFAM" id="SSF57716">
    <property type="entry name" value="Glucocorticoid receptor-like (DNA-binding domain)"/>
    <property type="match status" value="1"/>
</dbReference>
<keyword evidence="4 5" id="KW-0238">DNA-binding</keyword>
<dbReference type="SMART" id="SM00692">
    <property type="entry name" value="DM3"/>
    <property type="match status" value="1"/>
</dbReference>
<evidence type="ECO:0000259" key="6">
    <source>
        <dbReference type="PROSITE" id="PS50950"/>
    </source>
</evidence>
<dbReference type="GO" id="GO:0003677">
    <property type="term" value="F:DNA binding"/>
    <property type="evidence" value="ECO:0007669"/>
    <property type="project" value="UniProtKB-UniRule"/>
</dbReference>
<evidence type="ECO:0000256" key="2">
    <source>
        <dbReference type="ARBA" id="ARBA00022771"/>
    </source>
</evidence>
<protein>
    <recommendedName>
        <fullName evidence="6">THAP-type domain-containing protein</fullName>
    </recommendedName>
</protein>
<dbReference type="InterPro" id="IPR006612">
    <property type="entry name" value="THAP_Znf"/>
</dbReference>
<evidence type="ECO:0000313" key="7">
    <source>
        <dbReference type="Ensembl" id="ENSNMLP00000045105.1"/>
    </source>
</evidence>
<accession>A0A8C6V786</accession>
<dbReference type="SMART" id="SM00980">
    <property type="entry name" value="THAP"/>
    <property type="match status" value="1"/>
</dbReference>
<keyword evidence="2 5" id="KW-0863">Zinc-finger</keyword>
<organism evidence="7 8">
    <name type="scientific">Neogobius melanostomus</name>
    <name type="common">round goby</name>
    <dbReference type="NCBI Taxonomy" id="47308"/>
    <lineage>
        <taxon>Eukaryota</taxon>
        <taxon>Metazoa</taxon>
        <taxon>Chordata</taxon>
        <taxon>Craniata</taxon>
        <taxon>Vertebrata</taxon>
        <taxon>Euteleostomi</taxon>
        <taxon>Actinopterygii</taxon>
        <taxon>Neopterygii</taxon>
        <taxon>Teleostei</taxon>
        <taxon>Neoteleostei</taxon>
        <taxon>Acanthomorphata</taxon>
        <taxon>Gobiaria</taxon>
        <taxon>Gobiiformes</taxon>
        <taxon>Gobioidei</taxon>
        <taxon>Gobiidae</taxon>
        <taxon>Benthophilinae</taxon>
        <taxon>Neogobiini</taxon>
        <taxon>Neogobius</taxon>
    </lineage>
</organism>
<keyword evidence="8" id="KW-1185">Reference proteome</keyword>
<dbReference type="Ensembl" id="ENSNMLT00000050049.1">
    <property type="protein sequence ID" value="ENSNMLP00000045105.1"/>
    <property type="gene ID" value="ENSNMLG00000027221.1"/>
</dbReference>
<dbReference type="Pfam" id="PF05485">
    <property type="entry name" value="THAP"/>
    <property type="match status" value="1"/>
</dbReference>
<dbReference type="PROSITE" id="PS50950">
    <property type="entry name" value="ZF_THAP"/>
    <property type="match status" value="1"/>
</dbReference>
<evidence type="ECO:0000313" key="8">
    <source>
        <dbReference type="Proteomes" id="UP000694523"/>
    </source>
</evidence>
<evidence type="ECO:0000256" key="5">
    <source>
        <dbReference type="PROSITE-ProRule" id="PRU00309"/>
    </source>
</evidence>
<keyword evidence="3" id="KW-0862">Zinc</keyword>
<sequence length="166" mass="18517">MPSWKKCIFGCQDNCTLCSLPKNETLRQKWLDFIFGNVPPPKKICFVCARHFTEDSFLNKHLFDSGLLKRLLLKHDAIPSLKSTPSEPAPGMPRPVAVEPCWGSHVGVLTLMLYLPRLPSGISPPGQSGLALVSALVDTSLQRSMEFKDRGLKQREHTLHHQGTCV</sequence>